<keyword evidence="1" id="KW-0001">2Fe-2S</keyword>
<dbReference type="Gene3D" id="1.10.150.120">
    <property type="entry name" value="[2Fe-2S]-binding domain"/>
    <property type="match status" value="1"/>
</dbReference>
<dbReference type="GO" id="GO:0046872">
    <property type="term" value="F:metal ion binding"/>
    <property type="evidence" value="ECO:0007669"/>
    <property type="project" value="UniProtKB-KW"/>
</dbReference>
<evidence type="ECO:0000313" key="7">
    <source>
        <dbReference type="EMBL" id="MBB3677158.1"/>
    </source>
</evidence>
<dbReference type="InterPro" id="IPR036884">
    <property type="entry name" value="2Fe-2S-bd_dom_sf"/>
</dbReference>
<dbReference type="GO" id="GO:0051537">
    <property type="term" value="F:2 iron, 2 sulfur cluster binding"/>
    <property type="evidence" value="ECO:0007669"/>
    <property type="project" value="UniProtKB-KW"/>
</dbReference>
<dbReference type="EMBL" id="QKNV01000147">
    <property type="protein sequence ID" value="PZA20752.1"/>
    <property type="molecule type" value="Genomic_DNA"/>
</dbReference>
<dbReference type="Gene3D" id="3.10.20.30">
    <property type="match status" value="1"/>
</dbReference>
<dbReference type="InterPro" id="IPR012675">
    <property type="entry name" value="Beta-grasp_dom_sf"/>
</dbReference>
<dbReference type="RefSeq" id="WP_110552822.1">
    <property type="nucleotide sequence ID" value="NZ_JACIBU010000001.1"/>
</dbReference>
<accession>A0A323V7M0</accession>
<evidence type="ECO:0000313" key="9">
    <source>
        <dbReference type="Proteomes" id="UP000247602"/>
    </source>
</evidence>
<keyword evidence="9" id="KW-1185">Reference proteome</keyword>
<name>A0A323V7M0_9ACTN</name>
<dbReference type="EC" id="1.2.7.4" evidence="7"/>
<evidence type="ECO:0000259" key="6">
    <source>
        <dbReference type="PROSITE" id="PS51085"/>
    </source>
</evidence>
<organism evidence="8 9">
    <name type="scientific">Modestobacter versicolor</name>
    <dbReference type="NCBI Taxonomy" id="429133"/>
    <lineage>
        <taxon>Bacteria</taxon>
        <taxon>Bacillati</taxon>
        <taxon>Actinomycetota</taxon>
        <taxon>Actinomycetes</taxon>
        <taxon>Geodermatophilales</taxon>
        <taxon>Geodermatophilaceae</taxon>
        <taxon>Modestobacter</taxon>
    </lineage>
</organism>
<reference evidence="7 10" key="2">
    <citation type="submission" date="2020-08" db="EMBL/GenBank/DDBJ databases">
        <title>Sequencing the genomes of 1000 actinobacteria strains.</title>
        <authorList>
            <person name="Klenk H.-P."/>
        </authorList>
    </citation>
    <scope>NUCLEOTIDE SEQUENCE [LARGE SCALE GENOMIC DNA]</scope>
    <source>
        <strain evidence="7 10">DSM 16678</strain>
    </source>
</reference>
<dbReference type="Proteomes" id="UP000580718">
    <property type="component" value="Unassembled WGS sequence"/>
</dbReference>
<reference evidence="8 9" key="1">
    <citation type="submission" date="2018-06" db="EMBL/GenBank/DDBJ databases">
        <title>Draft genome sequence of Modestobacter versicolor CP153-2.</title>
        <authorList>
            <person name="Gundlapally S.R."/>
        </authorList>
    </citation>
    <scope>NUCLEOTIDE SEQUENCE [LARGE SCALE GENOMIC DNA]</scope>
    <source>
        <strain evidence="8 9">CP153-2</strain>
    </source>
</reference>
<dbReference type="PROSITE" id="PS00197">
    <property type="entry name" value="2FE2S_FER_1"/>
    <property type="match status" value="1"/>
</dbReference>
<keyword evidence="2" id="KW-0479">Metal-binding</keyword>
<evidence type="ECO:0000256" key="4">
    <source>
        <dbReference type="ARBA" id="ARBA00023004"/>
    </source>
</evidence>
<dbReference type="CDD" id="cd00207">
    <property type="entry name" value="fer2"/>
    <property type="match status" value="1"/>
</dbReference>
<evidence type="ECO:0000256" key="5">
    <source>
        <dbReference type="ARBA" id="ARBA00023014"/>
    </source>
</evidence>
<evidence type="ECO:0000256" key="1">
    <source>
        <dbReference type="ARBA" id="ARBA00022714"/>
    </source>
</evidence>
<dbReference type="InterPro" id="IPR036010">
    <property type="entry name" value="2Fe-2S_ferredoxin-like_sf"/>
</dbReference>
<keyword evidence="5" id="KW-0411">Iron-sulfur</keyword>
<dbReference type="SUPFAM" id="SSF47741">
    <property type="entry name" value="CO dehydrogenase ISP C-domain like"/>
    <property type="match status" value="1"/>
</dbReference>
<dbReference type="PROSITE" id="PS51085">
    <property type="entry name" value="2FE2S_FER_2"/>
    <property type="match status" value="1"/>
</dbReference>
<dbReference type="EMBL" id="JACIBU010000001">
    <property type="protein sequence ID" value="MBB3677158.1"/>
    <property type="molecule type" value="Genomic_DNA"/>
</dbReference>
<dbReference type="SUPFAM" id="SSF54292">
    <property type="entry name" value="2Fe-2S ferredoxin-like"/>
    <property type="match status" value="1"/>
</dbReference>
<dbReference type="AlphaFoldDB" id="A0A323V7M0"/>
<dbReference type="PANTHER" id="PTHR44379">
    <property type="entry name" value="OXIDOREDUCTASE WITH IRON-SULFUR SUBUNIT"/>
    <property type="match status" value="1"/>
</dbReference>
<dbReference type="Proteomes" id="UP000247602">
    <property type="component" value="Unassembled WGS sequence"/>
</dbReference>
<evidence type="ECO:0000256" key="2">
    <source>
        <dbReference type="ARBA" id="ARBA00022723"/>
    </source>
</evidence>
<evidence type="ECO:0000256" key="3">
    <source>
        <dbReference type="ARBA" id="ARBA00023002"/>
    </source>
</evidence>
<keyword evidence="4" id="KW-0408">Iron</keyword>
<protein>
    <submittedName>
        <fullName evidence="8">(2Fe-2S)-binding protein</fullName>
    </submittedName>
    <submittedName>
        <fullName evidence="7">Carbon-monoxide dehydrogenase small subunit</fullName>
        <ecNumber evidence="7">1.2.7.4</ecNumber>
    </submittedName>
</protein>
<dbReference type="Pfam" id="PF00111">
    <property type="entry name" value="Fer2"/>
    <property type="match status" value="1"/>
</dbReference>
<dbReference type="PANTHER" id="PTHR44379:SF8">
    <property type="entry name" value="XANTHINE DEHYDROGENASE IRON-SULFUR-BINDING SUBUNIT XDHC-RELATED"/>
    <property type="match status" value="1"/>
</dbReference>
<dbReference type="InterPro" id="IPR051452">
    <property type="entry name" value="Diverse_Oxidoreductases"/>
</dbReference>
<dbReference type="InterPro" id="IPR002888">
    <property type="entry name" value="2Fe-2S-bd"/>
</dbReference>
<dbReference type="InterPro" id="IPR006058">
    <property type="entry name" value="2Fe2S_fd_BS"/>
</dbReference>
<dbReference type="Pfam" id="PF01799">
    <property type="entry name" value="Fer2_2"/>
    <property type="match status" value="1"/>
</dbReference>
<proteinExistence type="predicted"/>
<feature type="domain" description="2Fe-2S ferredoxin-type" evidence="6">
    <location>
        <begin position="5"/>
        <end position="86"/>
    </location>
</feature>
<sequence>MSDEVRFSLTVDGTSHEVTARWSESLLTVLRDRLGVRGPKTGCAHGRCGACAVRADLGDGDPHVLCACLVPAATAAGGTVETIASIGGPDGELSDVQEAFLAEGAVQCGICTAGFVTAATELLESNPEPTRTEIEEALYGNLCRCTGYGRIVAAVETAARTRRGEAR</sequence>
<dbReference type="GO" id="GO:0043885">
    <property type="term" value="F:anaerobic carbon-monoxide dehydrogenase activity"/>
    <property type="evidence" value="ECO:0007669"/>
    <property type="project" value="UniProtKB-EC"/>
</dbReference>
<evidence type="ECO:0000313" key="10">
    <source>
        <dbReference type="Proteomes" id="UP000580718"/>
    </source>
</evidence>
<gene>
    <name evidence="8" type="ORF">DMO24_13835</name>
    <name evidence="7" type="ORF">FHX36_002893</name>
</gene>
<comment type="caution">
    <text evidence="8">The sequence shown here is derived from an EMBL/GenBank/DDBJ whole genome shotgun (WGS) entry which is preliminary data.</text>
</comment>
<dbReference type="InterPro" id="IPR001041">
    <property type="entry name" value="2Fe-2S_ferredoxin-type"/>
</dbReference>
<keyword evidence="3 7" id="KW-0560">Oxidoreductase</keyword>
<dbReference type="OrthoDB" id="159930at2"/>
<evidence type="ECO:0000313" key="8">
    <source>
        <dbReference type="EMBL" id="PZA20752.1"/>
    </source>
</evidence>